<organism evidence="1 2">
    <name type="scientific">Lentilactobacillus rapi</name>
    <dbReference type="NCBI Taxonomy" id="481723"/>
    <lineage>
        <taxon>Bacteria</taxon>
        <taxon>Bacillati</taxon>
        <taxon>Bacillota</taxon>
        <taxon>Bacilli</taxon>
        <taxon>Lactobacillales</taxon>
        <taxon>Lactobacillaceae</taxon>
        <taxon>Lentilactobacillus</taxon>
    </lineage>
</organism>
<dbReference type="Proteomes" id="UP000321569">
    <property type="component" value="Unassembled WGS sequence"/>
</dbReference>
<dbReference type="AlphaFoldDB" id="A0A512PJR5"/>
<dbReference type="Gene3D" id="3.30.1380.20">
    <property type="entry name" value="Trafficking protein particle complex subunit 3"/>
    <property type="match status" value="1"/>
</dbReference>
<dbReference type="InterPro" id="IPR024096">
    <property type="entry name" value="NO_sig/Golgi_transp_ligand-bd"/>
</dbReference>
<dbReference type="RefSeq" id="WP_054746566.1">
    <property type="nucleotide sequence ID" value="NZ_BKAM01000001.1"/>
</dbReference>
<evidence type="ECO:0000313" key="1">
    <source>
        <dbReference type="EMBL" id="GEP71439.1"/>
    </source>
</evidence>
<dbReference type="SUPFAM" id="SSF111126">
    <property type="entry name" value="Ligand-binding domain in the NO signalling and Golgi transport"/>
    <property type="match status" value="1"/>
</dbReference>
<gene>
    <name evidence="1" type="ORF">LRA02_03070</name>
</gene>
<comment type="caution">
    <text evidence="1">The sequence shown here is derived from an EMBL/GenBank/DDBJ whole genome shotgun (WGS) entry which is preliminary data.</text>
</comment>
<evidence type="ECO:0008006" key="3">
    <source>
        <dbReference type="Google" id="ProtNLM"/>
    </source>
</evidence>
<dbReference type="Pfam" id="PF10702">
    <property type="entry name" value="DUF2507"/>
    <property type="match status" value="1"/>
</dbReference>
<dbReference type="STRING" id="1423795.FD12_GL000509"/>
<evidence type="ECO:0000313" key="2">
    <source>
        <dbReference type="Proteomes" id="UP000321569"/>
    </source>
</evidence>
<protein>
    <recommendedName>
        <fullName evidence="3">DUF2507 domain-containing protein</fullName>
    </recommendedName>
</protein>
<dbReference type="OrthoDB" id="2965348at2"/>
<reference evidence="1 2" key="1">
    <citation type="submission" date="2019-07" db="EMBL/GenBank/DDBJ databases">
        <title>Whole genome shotgun sequence of Lactobacillus rapi NBRC 109618.</title>
        <authorList>
            <person name="Hosoyama A."/>
            <person name="Uohara A."/>
            <person name="Ohji S."/>
            <person name="Ichikawa N."/>
        </authorList>
    </citation>
    <scope>NUCLEOTIDE SEQUENCE [LARGE SCALE GENOMIC DNA]</scope>
    <source>
        <strain evidence="1 2">NBRC 109618</strain>
    </source>
</reference>
<proteinExistence type="predicted"/>
<sequence>MDNEAYNTLINSNSGTDILGQELIRDDLLPSILGNDSHEISYWAGKRLSRTHRLPTYEDLETFFSQFKFGDLKLLKRTNSQINWQLSGEIVANRLSLFEDPDFFLESGFIAQSCQYILDQQAESEVEKINASKGIVLITTYLSKDKPNDGQEASEIFKIVENSDDSIAEPKTK</sequence>
<name>A0A512PJR5_9LACO</name>
<dbReference type="EMBL" id="BKAM01000001">
    <property type="protein sequence ID" value="GEP71439.1"/>
    <property type="molecule type" value="Genomic_DNA"/>
</dbReference>
<dbReference type="InterPro" id="IPR019642">
    <property type="entry name" value="DUF2507"/>
</dbReference>
<accession>A0A512PJR5</accession>